<organism evidence="2 3">
    <name type="scientific">Triticum turgidum subsp. durum</name>
    <name type="common">Durum wheat</name>
    <name type="synonym">Triticum durum</name>
    <dbReference type="NCBI Taxonomy" id="4567"/>
    <lineage>
        <taxon>Eukaryota</taxon>
        <taxon>Viridiplantae</taxon>
        <taxon>Streptophyta</taxon>
        <taxon>Embryophyta</taxon>
        <taxon>Tracheophyta</taxon>
        <taxon>Spermatophyta</taxon>
        <taxon>Magnoliopsida</taxon>
        <taxon>Liliopsida</taxon>
        <taxon>Poales</taxon>
        <taxon>Poaceae</taxon>
        <taxon>BOP clade</taxon>
        <taxon>Pooideae</taxon>
        <taxon>Triticodae</taxon>
        <taxon>Triticeae</taxon>
        <taxon>Triticinae</taxon>
        <taxon>Triticum</taxon>
    </lineage>
</organism>
<dbReference type="EMBL" id="LT934121">
    <property type="protein sequence ID" value="VAI48039.1"/>
    <property type="molecule type" value="Genomic_DNA"/>
</dbReference>
<gene>
    <name evidence="2" type="ORF">TRITD_6Av1G164600</name>
</gene>
<sequence>MDLSALSSDYSSGTPSPVGADGGNSEGFSAYMTSNAAAEEVAVAPTEQFAGDPYYGMDDGMDFGMQGYLDMAQGMLIAPPPMAGPSATVGDGDDDGEKKQKV</sequence>
<keyword evidence="3" id="KW-1185">Reference proteome</keyword>
<evidence type="ECO:0000313" key="2">
    <source>
        <dbReference type="EMBL" id="VAI48039.1"/>
    </source>
</evidence>
<dbReference type="Proteomes" id="UP000324705">
    <property type="component" value="Chromosome 6A"/>
</dbReference>
<feature type="compositionally biased region" description="Polar residues" evidence="1">
    <location>
        <begin position="1"/>
        <end position="15"/>
    </location>
</feature>
<proteinExistence type="predicted"/>
<reference evidence="2 3" key="1">
    <citation type="submission" date="2017-09" db="EMBL/GenBank/DDBJ databases">
        <authorList>
            <consortium name="International Durum Wheat Genome Sequencing Consortium (IDWGSC)"/>
            <person name="Milanesi L."/>
        </authorList>
    </citation>
    <scope>NUCLEOTIDE SEQUENCE [LARGE SCALE GENOMIC DNA]</scope>
    <source>
        <strain evidence="3">cv. Svevo</strain>
    </source>
</reference>
<feature type="region of interest" description="Disordered" evidence="1">
    <location>
        <begin position="1"/>
        <end position="29"/>
    </location>
</feature>
<dbReference type="Gramene" id="TRITD6Av1G164600.2">
    <property type="protein sequence ID" value="TRITD6Av1G164600.2"/>
    <property type="gene ID" value="TRITD6Av1G164600"/>
</dbReference>
<feature type="region of interest" description="Disordered" evidence="1">
    <location>
        <begin position="79"/>
        <end position="102"/>
    </location>
</feature>
<accession>A0A9R1B1I1</accession>
<name>A0A9R1B1I1_TRITD</name>
<dbReference type="AlphaFoldDB" id="A0A9R1B1I1"/>
<evidence type="ECO:0000256" key="1">
    <source>
        <dbReference type="SAM" id="MobiDB-lite"/>
    </source>
</evidence>
<protein>
    <submittedName>
        <fullName evidence="2">Uncharacterized protein</fullName>
    </submittedName>
</protein>
<evidence type="ECO:0000313" key="3">
    <source>
        <dbReference type="Proteomes" id="UP000324705"/>
    </source>
</evidence>